<reference evidence="2" key="1">
    <citation type="submission" date="2021-07" db="EMBL/GenBank/DDBJ databases">
        <title>Shewanella sp. YLB-07 whole genome sequence.</title>
        <authorList>
            <person name="Yu L."/>
        </authorList>
    </citation>
    <scope>NUCLEOTIDE SEQUENCE</scope>
    <source>
        <strain evidence="2">YLB-08</strain>
    </source>
</reference>
<dbReference type="PANTHER" id="PTHR38008:SF2">
    <property type="entry name" value="HEMOLYSIN"/>
    <property type="match status" value="1"/>
</dbReference>
<dbReference type="EMBL" id="CP045503">
    <property type="protein sequence ID" value="QPG60130.1"/>
    <property type="molecule type" value="Genomic_DNA"/>
</dbReference>
<organism evidence="2 3">
    <name type="scientific">Shewanella eurypsychrophilus</name>
    <dbReference type="NCBI Taxonomy" id="2593656"/>
    <lineage>
        <taxon>Bacteria</taxon>
        <taxon>Pseudomonadati</taxon>
        <taxon>Pseudomonadota</taxon>
        <taxon>Gammaproteobacteria</taxon>
        <taxon>Alteromonadales</taxon>
        <taxon>Shewanellaceae</taxon>
        <taxon>Shewanella</taxon>
    </lineage>
</organism>
<name>A0ABX6VBR2_9GAMM</name>
<dbReference type="InterPro" id="IPR005590">
    <property type="entry name" value="DUF333"/>
</dbReference>
<keyword evidence="3" id="KW-1185">Reference proteome</keyword>
<dbReference type="PROSITE" id="PS51257">
    <property type="entry name" value="PROKAR_LIPOPROTEIN"/>
    <property type="match status" value="1"/>
</dbReference>
<evidence type="ECO:0000256" key="1">
    <source>
        <dbReference type="SAM" id="SignalP"/>
    </source>
</evidence>
<dbReference type="Pfam" id="PF03891">
    <property type="entry name" value="DUF333"/>
    <property type="match status" value="5"/>
</dbReference>
<sequence length="308" mass="33205">MIKPVSIALLIASALTLMACDQNKPASSTENLANTEQEQTTQMANPASEYCVSIGGDLVIQTQTDGQIGICHLPSGEKIEEWALYRKANKQEVTKAVDMVNPAAAYCESVDGKLDLPTGVCTLPSGEALDQWELYKREHDQSQSMPQIGMANPAAVYCETAGGKLDLPTGVCTLPSGEALDQWELYKREHDQSQSMPQIGIANPAAVYCKTAGGKLDLPTGVCTLPNGEALDQWELFKREHDQSQSMPQIGIANPAAVYCESVDGKLDLPTGVCTLPNGEALDQWELYKREHDQSQSKPQIGIANPAA</sequence>
<evidence type="ECO:0000313" key="2">
    <source>
        <dbReference type="EMBL" id="QPG60130.1"/>
    </source>
</evidence>
<dbReference type="RefSeq" id="WP_142873401.1">
    <property type="nucleotide sequence ID" value="NZ_CP045503.2"/>
</dbReference>
<proteinExistence type="predicted"/>
<feature type="signal peptide" evidence="1">
    <location>
        <begin position="1"/>
        <end position="19"/>
    </location>
</feature>
<gene>
    <name evidence="2" type="ORF">FM038_024400</name>
</gene>
<evidence type="ECO:0000313" key="3">
    <source>
        <dbReference type="Proteomes" id="UP000316416"/>
    </source>
</evidence>
<dbReference type="PANTHER" id="PTHR38008">
    <property type="entry name" value="HEMOLYSIN-RELATED"/>
    <property type="match status" value="1"/>
</dbReference>
<accession>A0ABX6VBR2</accession>
<feature type="chain" id="PRO_5047270257" evidence="1">
    <location>
        <begin position="20"/>
        <end position="308"/>
    </location>
</feature>
<protein>
    <submittedName>
        <fullName evidence="2">DUF333 domain-containing protein</fullName>
    </submittedName>
</protein>
<dbReference type="Proteomes" id="UP000316416">
    <property type="component" value="Chromosome"/>
</dbReference>
<keyword evidence="1" id="KW-0732">Signal</keyword>